<comment type="caution">
    <text evidence="1">The sequence shown here is derived from an EMBL/GenBank/DDBJ whole genome shotgun (WGS) entry which is preliminary data.</text>
</comment>
<dbReference type="Proteomes" id="UP000677244">
    <property type="component" value="Unassembled WGS sequence"/>
</dbReference>
<proteinExistence type="predicted"/>
<name>A0ABS3YQU2_9BACT</name>
<reference evidence="1 2" key="1">
    <citation type="submission" date="2021-03" db="EMBL/GenBank/DDBJ databases">
        <title>Assistant Professor.</title>
        <authorList>
            <person name="Huq M.A."/>
        </authorList>
    </citation>
    <scope>NUCLEOTIDE SEQUENCE [LARGE SCALE GENOMIC DNA]</scope>
    <source>
        <strain evidence="1 2">MAH-29</strain>
    </source>
</reference>
<dbReference type="InterPro" id="IPR031977">
    <property type="entry name" value="DUF4783"/>
</dbReference>
<protein>
    <submittedName>
        <fullName evidence="1">DUF4783 domain-containing protein</fullName>
    </submittedName>
</protein>
<organism evidence="1 2">
    <name type="scientific">Niastella soli</name>
    <dbReference type="NCBI Taxonomy" id="2821487"/>
    <lineage>
        <taxon>Bacteria</taxon>
        <taxon>Pseudomonadati</taxon>
        <taxon>Bacteroidota</taxon>
        <taxon>Chitinophagia</taxon>
        <taxon>Chitinophagales</taxon>
        <taxon>Chitinophagaceae</taxon>
        <taxon>Niastella</taxon>
    </lineage>
</organism>
<gene>
    <name evidence="1" type="ORF">J7I42_08370</name>
</gene>
<dbReference type="Pfam" id="PF16022">
    <property type="entry name" value="DUF4783"/>
    <property type="match status" value="1"/>
</dbReference>
<keyword evidence="2" id="KW-1185">Reference proteome</keyword>
<dbReference type="EMBL" id="JAGHKO010000001">
    <property type="protein sequence ID" value="MBO9200269.1"/>
    <property type="molecule type" value="Genomic_DNA"/>
</dbReference>
<dbReference type="Gene3D" id="3.10.450.50">
    <property type="match status" value="1"/>
</dbReference>
<dbReference type="RefSeq" id="WP_209138322.1">
    <property type="nucleotide sequence ID" value="NZ_JAGHKO010000001.1"/>
</dbReference>
<evidence type="ECO:0000313" key="2">
    <source>
        <dbReference type="Proteomes" id="UP000677244"/>
    </source>
</evidence>
<evidence type="ECO:0000313" key="1">
    <source>
        <dbReference type="EMBL" id="MBO9200269.1"/>
    </source>
</evidence>
<accession>A0ABS3YQU2</accession>
<sequence length="129" mass="14504">MKKYLGFAIVAISLVLVSFTPLYSIDDVVAAMKTGNANQLSKYFDTRIDLSLPGKSDNYSKSQAEMILKDFFANNTVKNFVVKHKGEQNGSQFCIGLLQTKNGNFRTKFFMKQKGDQQVVQELGFEVTE</sequence>